<dbReference type="eggNOG" id="COG1205">
    <property type="taxonomic scope" value="Bacteria"/>
</dbReference>
<evidence type="ECO:0000313" key="6">
    <source>
        <dbReference type="EMBL" id="ADG88254.1"/>
    </source>
</evidence>
<dbReference type="STRING" id="469371.Tbis_1539"/>
<protein>
    <submittedName>
        <fullName evidence="6">DEAD/DEAH box helicase domain protein</fullName>
    </submittedName>
</protein>
<dbReference type="GO" id="GO:0036297">
    <property type="term" value="P:interstrand cross-link repair"/>
    <property type="evidence" value="ECO:0007669"/>
    <property type="project" value="TreeGrafter"/>
</dbReference>
<dbReference type="EMBL" id="CP001874">
    <property type="protein sequence ID" value="ADG88254.1"/>
    <property type="molecule type" value="Genomic_DNA"/>
</dbReference>
<feature type="domain" description="Helicase ATP-binding" evidence="4">
    <location>
        <begin position="96"/>
        <end position="308"/>
    </location>
</feature>
<evidence type="ECO:0000256" key="1">
    <source>
        <dbReference type="ARBA" id="ARBA00022741"/>
    </source>
</evidence>
<dbReference type="PANTHER" id="PTHR47957:SF3">
    <property type="entry name" value="ATP-DEPENDENT HELICASE HRQ1"/>
    <property type="match status" value="1"/>
</dbReference>
<keyword evidence="3" id="KW-0175">Coiled coil</keyword>
<feature type="coiled-coil region" evidence="3">
    <location>
        <begin position="1128"/>
        <end position="1155"/>
    </location>
</feature>
<dbReference type="InterPro" id="IPR018973">
    <property type="entry name" value="MZB"/>
</dbReference>
<dbReference type="PANTHER" id="PTHR47957">
    <property type="entry name" value="ATP-DEPENDENT HELICASE HRQ1"/>
    <property type="match status" value="1"/>
</dbReference>
<evidence type="ECO:0000259" key="4">
    <source>
        <dbReference type="PROSITE" id="PS51192"/>
    </source>
</evidence>
<keyword evidence="6" id="KW-0378">Hydrolase</keyword>
<dbReference type="GO" id="GO:0043138">
    <property type="term" value="F:3'-5' DNA helicase activity"/>
    <property type="evidence" value="ECO:0007669"/>
    <property type="project" value="TreeGrafter"/>
</dbReference>
<dbReference type="SUPFAM" id="SSF52540">
    <property type="entry name" value="P-loop containing nucleoside triphosphate hydrolases"/>
    <property type="match status" value="2"/>
</dbReference>
<keyword evidence="7" id="KW-1185">Reference proteome</keyword>
<evidence type="ECO:0000256" key="3">
    <source>
        <dbReference type="SAM" id="Coils"/>
    </source>
</evidence>
<dbReference type="InterPro" id="IPR001650">
    <property type="entry name" value="Helicase_C-like"/>
</dbReference>
<dbReference type="GO" id="GO:0003676">
    <property type="term" value="F:nucleic acid binding"/>
    <property type="evidence" value="ECO:0007669"/>
    <property type="project" value="InterPro"/>
</dbReference>
<evidence type="ECO:0000256" key="2">
    <source>
        <dbReference type="ARBA" id="ARBA00022840"/>
    </source>
</evidence>
<proteinExistence type="predicted"/>
<feature type="domain" description="Helicase C-terminal" evidence="5">
    <location>
        <begin position="885"/>
        <end position="1045"/>
    </location>
</feature>
<dbReference type="RefSeq" id="WP_013131787.1">
    <property type="nucleotide sequence ID" value="NC_014165.1"/>
</dbReference>
<dbReference type="GO" id="GO:0006289">
    <property type="term" value="P:nucleotide-excision repair"/>
    <property type="evidence" value="ECO:0007669"/>
    <property type="project" value="TreeGrafter"/>
</dbReference>
<gene>
    <name evidence="6" type="ordered locus">Tbis_1539</name>
</gene>
<dbReference type="eggNOG" id="COG1201">
    <property type="taxonomic scope" value="Bacteria"/>
</dbReference>
<dbReference type="Pfam" id="PF00271">
    <property type="entry name" value="Helicase_C"/>
    <property type="match status" value="1"/>
</dbReference>
<dbReference type="InterPro" id="IPR027417">
    <property type="entry name" value="P-loop_NTPase"/>
</dbReference>
<dbReference type="InterPro" id="IPR014001">
    <property type="entry name" value="Helicase_ATP-bd"/>
</dbReference>
<reference evidence="6 7" key="1">
    <citation type="submission" date="2010-01" db="EMBL/GenBank/DDBJ databases">
        <title>The complete genome of Thermobispora bispora DSM 43833.</title>
        <authorList>
            <consortium name="US DOE Joint Genome Institute (JGI-PGF)"/>
            <person name="Lucas S."/>
            <person name="Copeland A."/>
            <person name="Lapidus A."/>
            <person name="Glavina del Rio T."/>
            <person name="Dalin E."/>
            <person name="Tice H."/>
            <person name="Bruce D."/>
            <person name="Goodwin L."/>
            <person name="Pitluck S."/>
            <person name="Kyrpides N."/>
            <person name="Mavromatis K."/>
            <person name="Ivanova N."/>
            <person name="Mikhailova N."/>
            <person name="Chertkov O."/>
            <person name="Brettin T."/>
            <person name="Detter J.C."/>
            <person name="Han C."/>
            <person name="Larimer F."/>
            <person name="Land M."/>
            <person name="Hauser L."/>
            <person name="Markowitz V."/>
            <person name="Cheng J.-F."/>
            <person name="Hugenholtz P."/>
            <person name="Woyke T."/>
            <person name="Wu D."/>
            <person name="Jando M."/>
            <person name="Schneider S."/>
            <person name="Klenk H.-P."/>
            <person name="Eisen J.A."/>
        </authorList>
    </citation>
    <scope>NUCLEOTIDE SEQUENCE [LARGE SCALE GENOMIC DNA]</scope>
    <source>
        <strain evidence="7">ATCC 19993 / DSM 43833 / CBS 139.67 / JCM 10125 / KCTC 9307 / NBRC 14880 / R51</strain>
    </source>
</reference>
<keyword evidence="6" id="KW-0347">Helicase</keyword>
<dbReference type="InterPro" id="IPR011545">
    <property type="entry name" value="DEAD/DEAH_box_helicase_dom"/>
</dbReference>
<accession>D6YAN7</accession>
<dbReference type="HOGENOM" id="CLU_001338_2_1_11"/>
<evidence type="ECO:0000313" key="7">
    <source>
        <dbReference type="Proteomes" id="UP000006640"/>
    </source>
</evidence>
<organism evidence="6 7">
    <name type="scientific">Thermobispora bispora (strain ATCC 19993 / DSM 43833 / CBS 139.67 / JCM 10125 / KCTC 9307 / NBRC 14880 / R51)</name>
    <dbReference type="NCBI Taxonomy" id="469371"/>
    <lineage>
        <taxon>Bacteria</taxon>
        <taxon>Bacillati</taxon>
        <taxon>Actinomycetota</taxon>
        <taxon>Actinomycetes</taxon>
        <taxon>Streptosporangiales</taxon>
        <taxon>Streptosporangiaceae</taxon>
        <taxon>Thermobispora</taxon>
    </lineage>
</organism>
<dbReference type="SMART" id="SM00487">
    <property type="entry name" value="DEXDc"/>
    <property type="match status" value="1"/>
</dbReference>
<sequence>MDALKASELITDTYRRYLRSILPIRDAEIAQALTAAINESPMLTKGPLLEATPPYATGATLRRLIDEGVLSPAFRDLDGPALPLDRPLYRHQEEAIRKAALGRNLVIATGTGSGKTESFLLPILNHLLEEHRKGTLTPGVRALLLYPMNALANDQLKRLRQLLAAVPYITFGRYVGETKERRQDAAVQFTELNPGERRLPNELLSREEMRATPPHILLTNYAMLEYLLLRPADMDLFEGEHGGRWRFIALDEAHVYDGAKAEELGMLLRRLHARVARGRRLQCIATSATVGDDPHAVMAFAAKLFNAPFEWDESDESRRDLVRASRVALPDGPFWGPLTAEGYKELAREDDPGHALLRMTGGRYGDPATALAHEQAMAELRRSLAKGPRSFDDLAQLVFGGQADPGGGLAALVDVGGRVRDASGRPVLSARYHLFARATEGAYTCLTGEGPHVSLNRRESCPTCRGAMFELAGCKRCGAVHLIGAVQETSSGSIFTPRVRSEERRRWLLLDDAPEVVDEDELVLENVTNVSEGPRAYLCPRCGALHGARPPRCGRDGCPEQEFRLVRRLNTPAASPTGCLVCGGRGAEMIRRFESGTDATTAVLATALYQQIPPSPHPEAADHPGEGRKLLTFNDSRQAAAFFGPYLETTYAELQHRRLIMQGLQQAAKKYPDASVDTLIFYVTQAAERAGVFEVKEDASAREREVALWIMRELLALDERKSLEGLGLIRVSLSRDPAWRLPGPLLDLGLSEEEGWALLAELVRTLRNQGVLTMPEAVHPGDERFSPRTGPIYVRNRGAEPRYKVLSWLPTRGRNRRLDYLERVFAALGCSPADAGTVLENCWTFLTNLKDGWLRSTSNGRAGVVHQLDHTWLRIAPADVLYRCELCRRFTAINVRGVCPTMGCTGRLVEATADPDEHYTSLYRSMAPIPLVAREHTAQWTSEAAADIQQRFLRGEVNVLSCSTTFELGVDVGELESVLLRNMPPTTANYVQRAGRVGRRTGSAALVLTYAQRRSHDLSRYQEPEEMIAGYVRAPYVPLGNERIDRRHAHSVALAAFFRHAKVTSGTIWRTAGEFFRPGPGQEPPCTRVRDFLTPVPAEITETLRHVLPAEVQAQIGVDSGKWVSRLCDHLEKVRRELNHDIELFEEKRDKAAEARRYREADRYQRTINTLMRRDLIGFLANRNVLPKYGFPVDTVELRTIHCDNPVGAKLELTRDLSSAIYEYAPGAEVVAGGVLWRSTGIYRLPGRELVPKRYAICPSCQHFRHTDEAEAPECPVCGTEVTSPPREYCTPEFGFVAAPQTRRPATSPPETSWHGGTYLVKLADDPAEVVWRTTRGTHVVCRAGARGEMIALSYGPGGAGFLICAACGWSRPRTGGKVEKVHEDPLRRTKCTGELQWRDLGHLYETDILEVIIYGLHQETAEWLSTLHALLEGAAYGLEISRDDIDGVVHTGAGGRPSLVIYDTVPGGAGAVLRIAERFDVVAQTALDRMAQCDCGEETSCYGCLRNRRNERHHGLLSRGAALQVLRRLTGEGPLTRVTMA</sequence>
<dbReference type="Gene3D" id="3.40.50.300">
    <property type="entry name" value="P-loop containing nucleotide triphosphate hydrolases"/>
    <property type="match status" value="2"/>
</dbReference>
<dbReference type="PROSITE" id="PS51192">
    <property type="entry name" value="HELICASE_ATP_BIND_1"/>
    <property type="match status" value="1"/>
</dbReference>
<dbReference type="PROSITE" id="PS51194">
    <property type="entry name" value="HELICASE_CTER"/>
    <property type="match status" value="1"/>
</dbReference>
<dbReference type="Proteomes" id="UP000006640">
    <property type="component" value="Chromosome"/>
</dbReference>
<dbReference type="SMART" id="SM00490">
    <property type="entry name" value="HELICc"/>
    <property type="match status" value="1"/>
</dbReference>
<dbReference type="Pfam" id="PF09369">
    <property type="entry name" value="MZB"/>
    <property type="match status" value="1"/>
</dbReference>
<dbReference type="GO" id="GO:0005524">
    <property type="term" value="F:ATP binding"/>
    <property type="evidence" value="ECO:0007669"/>
    <property type="project" value="UniProtKB-KW"/>
</dbReference>
<keyword evidence="2" id="KW-0067">ATP-binding</keyword>
<evidence type="ECO:0000259" key="5">
    <source>
        <dbReference type="PROSITE" id="PS51194"/>
    </source>
</evidence>
<name>D6YAN7_THEBD</name>
<dbReference type="Pfam" id="PF00270">
    <property type="entry name" value="DEAD"/>
    <property type="match status" value="1"/>
</dbReference>
<dbReference type="KEGG" id="tbi:Tbis_1539"/>
<keyword evidence="1" id="KW-0547">Nucleotide-binding</keyword>